<keyword evidence="2" id="KW-0238">DNA-binding</keyword>
<protein>
    <recommendedName>
        <fullName evidence="5">H15 domain-containing protein</fullName>
    </recommendedName>
</protein>
<dbReference type="GO" id="GO:0000786">
    <property type="term" value="C:nucleosome"/>
    <property type="evidence" value="ECO:0007669"/>
    <property type="project" value="InterPro"/>
</dbReference>
<name>A0AAV2ZKL6_PYXAD</name>
<dbReference type="SMART" id="SM00526">
    <property type="entry name" value="H15"/>
    <property type="match status" value="1"/>
</dbReference>
<dbReference type="GO" id="GO:0006334">
    <property type="term" value="P:nucleosome assembly"/>
    <property type="evidence" value="ECO:0007669"/>
    <property type="project" value="InterPro"/>
</dbReference>
<evidence type="ECO:0000313" key="6">
    <source>
        <dbReference type="EMBL" id="DBA18479.1"/>
    </source>
</evidence>
<dbReference type="PROSITE" id="PS51504">
    <property type="entry name" value="H15"/>
    <property type="match status" value="1"/>
</dbReference>
<proteinExistence type="predicted"/>
<dbReference type="SUPFAM" id="SSF46785">
    <property type="entry name" value="Winged helix' DNA-binding domain"/>
    <property type="match status" value="1"/>
</dbReference>
<evidence type="ECO:0000256" key="1">
    <source>
        <dbReference type="ARBA" id="ARBA00022454"/>
    </source>
</evidence>
<dbReference type="CDD" id="cd00073">
    <property type="entry name" value="H15"/>
    <property type="match status" value="1"/>
</dbReference>
<dbReference type="FunFam" id="1.10.10.10:FF:000393">
    <property type="entry name" value="Oocyte-specific H1 histone"/>
    <property type="match status" value="1"/>
</dbReference>
<comment type="caution">
    <text evidence="6">The sequence shown here is derived from an EMBL/GenBank/DDBJ whole genome shotgun (WGS) entry which is preliminary data.</text>
</comment>
<dbReference type="AlphaFoldDB" id="A0AAV2ZKL6"/>
<feature type="domain" description="H15" evidence="5">
    <location>
        <begin position="35"/>
        <end position="113"/>
    </location>
</feature>
<keyword evidence="3" id="KW-0539">Nucleus</keyword>
<reference evidence="6" key="1">
    <citation type="thesis" date="2020" institute="ProQuest LLC" country="789 East Eisenhower Parkway, Ann Arbor, MI, USA">
        <title>Comparative Genomics and Chromosome Evolution.</title>
        <authorList>
            <person name="Mudd A.B."/>
        </authorList>
    </citation>
    <scope>NUCLEOTIDE SEQUENCE</scope>
    <source>
        <strain evidence="6">1538</strain>
        <tissue evidence="6">Blood</tissue>
    </source>
</reference>
<evidence type="ECO:0000256" key="3">
    <source>
        <dbReference type="ARBA" id="ARBA00023242"/>
    </source>
</evidence>
<dbReference type="EMBL" id="DYDO01000009">
    <property type="protein sequence ID" value="DBA18479.1"/>
    <property type="molecule type" value="Genomic_DNA"/>
</dbReference>
<evidence type="ECO:0000256" key="2">
    <source>
        <dbReference type="ARBA" id="ARBA00023125"/>
    </source>
</evidence>
<sequence>MAPKKAVAASKEAAPEVAVETKTVAPKTTKLKTLVNPSTLAMVVEVLKKNSERKGTSVQAIRASILSAHPTVDPVRLKSLLRNALNKGIETGVLIRPPKSSATGATGRFKLAKPLPKTKEGSSSNTSENVDPDAQPKEEKPKKKAAKKAKSTESEGEKPEMKADTSSNKEKSSEEKPKATKRKKDAEEESESPTEPKKTKVKKADDGSKTKKKPDKEKAETSEKSTKKVLKDSDENPTAKTSKKGKK</sequence>
<gene>
    <name evidence="6" type="ORF">GDO54_016718</name>
</gene>
<evidence type="ECO:0000259" key="5">
    <source>
        <dbReference type="PROSITE" id="PS51504"/>
    </source>
</evidence>
<keyword evidence="1" id="KW-0158">Chromosome</keyword>
<dbReference type="GO" id="GO:0005634">
    <property type="term" value="C:nucleus"/>
    <property type="evidence" value="ECO:0007669"/>
    <property type="project" value="UniProtKB-ARBA"/>
</dbReference>
<dbReference type="InterPro" id="IPR036388">
    <property type="entry name" value="WH-like_DNA-bd_sf"/>
</dbReference>
<evidence type="ECO:0000313" key="7">
    <source>
        <dbReference type="Proteomes" id="UP001181693"/>
    </source>
</evidence>
<keyword evidence="7" id="KW-1185">Reference proteome</keyword>
<organism evidence="6 7">
    <name type="scientific">Pyxicephalus adspersus</name>
    <name type="common">African bullfrog</name>
    <dbReference type="NCBI Taxonomy" id="30357"/>
    <lineage>
        <taxon>Eukaryota</taxon>
        <taxon>Metazoa</taxon>
        <taxon>Chordata</taxon>
        <taxon>Craniata</taxon>
        <taxon>Vertebrata</taxon>
        <taxon>Euteleostomi</taxon>
        <taxon>Amphibia</taxon>
        <taxon>Batrachia</taxon>
        <taxon>Anura</taxon>
        <taxon>Neobatrachia</taxon>
        <taxon>Ranoidea</taxon>
        <taxon>Pyxicephalidae</taxon>
        <taxon>Pyxicephalinae</taxon>
        <taxon>Pyxicephalus</taxon>
    </lineage>
</organism>
<feature type="compositionally biased region" description="Basic and acidic residues" evidence="4">
    <location>
        <begin position="194"/>
        <end position="234"/>
    </location>
</feature>
<dbReference type="InterPro" id="IPR036390">
    <property type="entry name" value="WH_DNA-bd_sf"/>
</dbReference>
<dbReference type="InterPro" id="IPR005818">
    <property type="entry name" value="Histone_H1/H5_H15"/>
</dbReference>
<feature type="compositionally biased region" description="Basic and acidic residues" evidence="4">
    <location>
        <begin position="150"/>
        <end position="178"/>
    </location>
</feature>
<accession>A0AAV2ZKL6</accession>
<dbReference type="Gene3D" id="1.10.10.10">
    <property type="entry name" value="Winged helix-like DNA-binding domain superfamily/Winged helix DNA-binding domain"/>
    <property type="match status" value="1"/>
</dbReference>
<evidence type="ECO:0000256" key="4">
    <source>
        <dbReference type="SAM" id="MobiDB-lite"/>
    </source>
</evidence>
<dbReference type="Proteomes" id="UP001181693">
    <property type="component" value="Unassembled WGS sequence"/>
</dbReference>
<dbReference type="Pfam" id="PF00538">
    <property type="entry name" value="Linker_histone"/>
    <property type="match status" value="1"/>
</dbReference>
<feature type="region of interest" description="Disordered" evidence="4">
    <location>
        <begin position="92"/>
        <end position="247"/>
    </location>
</feature>
<dbReference type="GO" id="GO:0003677">
    <property type="term" value="F:DNA binding"/>
    <property type="evidence" value="ECO:0007669"/>
    <property type="project" value="UniProtKB-KW"/>
</dbReference>